<accession>A0A031LHU8</accession>
<keyword evidence="3" id="KW-1185">Reference proteome</keyword>
<name>A0A031LHU8_9CREN</name>
<dbReference type="Proteomes" id="UP000024332">
    <property type="component" value="Unassembled WGS sequence"/>
</dbReference>
<dbReference type="InterPro" id="IPR036928">
    <property type="entry name" value="AS_sf"/>
</dbReference>
<dbReference type="InterPro" id="IPR023631">
    <property type="entry name" value="Amidase_dom"/>
</dbReference>
<dbReference type="InterPro" id="IPR020556">
    <property type="entry name" value="Amidase_CS"/>
</dbReference>
<reference evidence="2 3" key="1">
    <citation type="submission" date="2014-03" db="EMBL/GenBank/DDBJ databases">
        <title>Draft genome sequence of the novel thermoacidophilic archaea Acidianus copahuensis ALE1 strain, isolated from Copahue volcanic area in Neuquen Argentina.</title>
        <authorList>
            <person name="Urbieta M.S."/>
            <person name="Rascovan N."/>
            <person name="Castro C."/>
            <person name="Revale S."/>
            <person name="Giaveno M.A."/>
            <person name="Vazquez M.P."/>
            <person name="Donati E.R."/>
        </authorList>
    </citation>
    <scope>NUCLEOTIDE SEQUENCE [LARGE SCALE GENOMIC DNA]</scope>
    <source>
        <strain evidence="2 3">ALE1</strain>
    </source>
</reference>
<organism evidence="2 3">
    <name type="scientific">Candidatus Acidianus copahuensis</name>
    <dbReference type="NCBI Taxonomy" id="1160895"/>
    <lineage>
        <taxon>Archaea</taxon>
        <taxon>Thermoproteota</taxon>
        <taxon>Thermoprotei</taxon>
        <taxon>Sulfolobales</taxon>
        <taxon>Sulfolobaceae</taxon>
        <taxon>Acidianus</taxon>
    </lineage>
</organism>
<feature type="domain" description="Amidase" evidence="1">
    <location>
        <begin position="286"/>
        <end position="382"/>
    </location>
</feature>
<dbReference type="RefSeq" id="WP_048100641.1">
    <property type="nucleotide sequence ID" value="NZ_JFZT01000062.1"/>
</dbReference>
<dbReference type="InterPro" id="IPR000120">
    <property type="entry name" value="Amidase"/>
</dbReference>
<sequence>MMLEELNTKYNAFITIKEIKGKSKGKLSGLTFGIKDIIITKGVKTTAGSRILKDYVPDNDAWIVKRILDQGGTIRGKTNTHEFAIGATNTSSIGGPAKNPVDPERITGGSSGGSAAAVALNMVDIGIGTDTGGSIRIPASLCGVVGFKPTTGVIPTDGIIPFSWTLDTVGFIARDVETIWNVLEAVVPPEMGHILTTEARRRPRAGIFLFGEDESSHALKPVLNKLSSIFDLVEVNMNFLQGFGSNIRGTIALAEGASYHREWIESSPGMYFPDVKDILLQGLKIRAVDYVDALRARAFVVEEYIKSLREIDVLLSPTTKIPAPRISDVVGKEKEFRSVLVSNTELFNLVGAPSITLPLSSINGLPIGLMVSGTPYEDGIVLDVASKIVETVGGNS</sequence>
<dbReference type="Gene3D" id="3.90.1300.10">
    <property type="entry name" value="Amidase signature (AS) domain"/>
    <property type="match status" value="1"/>
</dbReference>
<dbReference type="PANTHER" id="PTHR11895:SF67">
    <property type="entry name" value="AMIDASE DOMAIN-CONTAINING PROTEIN"/>
    <property type="match status" value="1"/>
</dbReference>
<proteinExistence type="predicted"/>
<feature type="domain" description="Amidase" evidence="1">
    <location>
        <begin position="18"/>
        <end position="188"/>
    </location>
</feature>
<dbReference type="AlphaFoldDB" id="A0A031LHU8"/>
<dbReference type="Pfam" id="PF01425">
    <property type="entry name" value="Amidase"/>
    <property type="match status" value="2"/>
</dbReference>
<evidence type="ECO:0000259" key="1">
    <source>
        <dbReference type="Pfam" id="PF01425"/>
    </source>
</evidence>
<gene>
    <name evidence="2" type="ORF">CM19_12355</name>
</gene>
<dbReference type="EMBL" id="JFZT01000062">
    <property type="protein sequence ID" value="EZQ01727.1"/>
    <property type="molecule type" value="Genomic_DNA"/>
</dbReference>
<dbReference type="PROSITE" id="PS00571">
    <property type="entry name" value="AMIDASES"/>
    <property type="match status" value="1"/>
</dbReference>
<protein>
    <submittedName>
        <fullName evidence="2">Amidase</fullName>
    </submittedName>
</protein>
<dbReference type="PANTHER" id="PTHR11895">
    <property type="entry name" value="TRANSAMIDASE"/>
    <property type="match status" value="1"/>
</dbReference>
<comment type="caution">
    <text evidence="2">The sequence shown here is derived from an EMBL/GenBank/DDBJ whole genome shotgun (WGS) entry which is preliminary data.</text>
</comment>
<evidence type="ECO:0000313" key="2">
    <source>
        <dbReference type="EMBL" id="EZQ01727.1"/>
    </source>
</evidence>
<dbReference type="GO" id="GO:0003824">
    <property type="term" value="F:catalytic activity"/>
    <property type="evidence" value="ECO:0007669"/>
    <property type="project" value="InterPro"/>
</dbReference>
<evidence type="ECO:0000313" key="3">
    <source>
        <dbReference type="Proteomes" id="UP000024332"/>
    </source>
</evidence>
<dbReference type="OrthoDB" id="7931at2157"/>
<dbReference type="STRING" id="1160895.CM19_12355"/>
<dbReference type="SUPFAM" id="SSF75304">
    <property type="entry name" value="Amidase signature (AS) enzymes"/>
    <property type="match status" value="1"/>
</dbReference>